<reference evidence="2 3" key="1">
    <citation type="submission" date="2024-02" db="EMBL/GenBank/DDBJ databases">
        <authorList>
            <person name="Chen Y."/>
            <person name="Shah S."/>
            <person name="Dougan E. K."/>
            <person name="Thang M."/>
            <person name="Chan C."/>
        </authorList>
    </citation>
    <scope>NUCLEOTIDE SEQUENCE [LARGE SCALE GENOMIC DNA]</scope>
</reference>
<gene>
    <name evidence="2" type="ORF">SCF082_LOCUS9314</name>
</gene>
<dbReference type="InterPro" id="IPR023213">
    <property type="entry name" value="CAT-like_dom_sf"/>
</dbReference>
<sequence length="500" mass="55367">MSTATLWGLRASVAAAALLAVRWRWSARLQRERAEAAKPASCPVVDVSRTTVRSGFATKSTWSVHLDDAFMAPWWISFSLGFDCDLDAEMMRKGLEFAITEWPRAAARLSGQTAETAVLRFDPHGEDNGVEFAVQEVRNLPQKVSEIEAAQGWVEAGALDGWRTGWPSENEPLLYVRLVKFTETGSCALAVRISHLLGDSFTYVRFLETWARGCDKAAVAQPGRLLPCSIPSKVAPIASMEELREEWSKLGLGRFPLMTPWRRFCMIVSLLRAELVNKFSPHAFKYLTVNRAGLDDLKKRVCAGLPDGEWVSSHDLVHGILCTGRAHALGHKKPVMQQVSVTIDMRGRTKEYQKDYLGNAVVSVDLDVSVDPTDFIATTRSLHDALRQTIRRDLEDLSRCSSGVKALLPDGKAVPLVLGPLTGKSIKSSTWTTHPWMKVSFGGAQPTGFRTPPGFLRNFVLMMPLNAAGDIGLLSSMPEPAWKRFSTFLQLNQLPLHLPK</sequence>
<name>A0ABP0IYB7_9DINO</name>
<dbReference type="PANTHER" id="PTHR31642:SF310">
    <property type="entry name" value="FATTY ALCOHOL:CAFFEOYL-COA ACYLTRANSFERASE"/>
    <property type="match status" value="1"/>
</dbReference>
<dbReference type="Proteomes" id="UP001642464">
    <property type="component" value="Unassembled WGS sequence"/>
</dbReference>
<dbReference type="PANTHER" id="PTHR31642">
    <property type="entry name" value="TRICHOTHECENE 3-O-ACETYLTRANSFERASE"/>
    <property type="match status" value="1"/>
</dbReference>
<accession>A0ABP0IYB7</accession>
<evidence type="ECO:0000313" key="2">
    <source>
        <dbReference type="EMBL" id="CAK9007091.1"/>
    </source>
</evidence>
<comment type="caution">
    <text evidence="2">The sequence shown here is derived from an EMBL/GenBank/DDBJ whole genome shotgun (WGS) entry which is preliminary data.</text>
</comment>
<keyword evidence="3" id="KW-1185">Reference proteome</keyword>
<protein>
    <recommendedName>
        <fullName evidence="4">Diacylglycerol O-acyltransferase</fullName>
    </recommendedName>
</protein>
<organism evidence="2 3">
    <name type="scientific">Durusdinium trenchii</name>
    <dbReference type="NCBI Taxonomy" id="1381693"/>
    <lineage>
        <taxon>Eukaryota</taxon>
        <taxon>Sar</taxon>
        <taxon>Alveolata</taxon>
        <taxon>Dinophyceae</taxon>
        <taxon>Suessiales</taxon>
        <taxon>Symbiodiniaceae</taxon>
        <taxon>Durusdinium</taxon>
    </lineage>
</organism>
<dbReference type="SUPFAM" id="SSF52777">
    <property type="entry name" value="CoA-dependent acyltransferases"/>
    <property type="match status" value="1"/>
</dbReference>
<dbReference type="InterPro" id="IPR050317">
    <property type="entry name" value="Plant_Fungal_Acyltransferase"/>
</dbReference>
<dbReference type="EMBL" id="CAXAMM010005393">
    <property type="protein sequence ID" value="CAK9007091.1"/>
    <property type="molecule type" value="Genomic_DNA"/>
</dbReference>
<proteinExistence type="predicted"/>
<keyword evidence="1" id="KW-0808">Transferase</keyword>
<evidence type="ECO:0000256" key="1">
    <source>
        <dbReference type="ARBA" id="ARBA00022679"/>
    </source>
</evidence>
<evidence type="ECO:0000313" key="3">
    <source>
        <dbReference type="Proteomes" id="UP001642464"/>
    </source>
</evidence>
<dbReference type="Gene3D" id="3.30.559.10">
    <property type="entry name" value="Chloramphenicol acetyltransferase-like domain"/>
    <property type="match status" value="2"/>
</dbReference>
<evidence type="ECO:0008006" key="4">
    <source>
        <dbReference type="Google" id="ProtNLM"/>
    </source>
</evidence>